<sequence length="641" mass="72403">MASPPKKLRRDSDKFRDYPELPPDWRALVDNAIASYKKTQDKLSQIPEKMCANVSRNNKQKLLISKNKNRKRNSDEKYVYDEIRRPPSENLDIDPIDLRIGSKKNLLNRWDDSDDLLYDSNHAGSSYLTHAEVHKPPDNLVENEVECVTIDDDEIVMDYPWKREIDQSDQQNLERNLNNLLPTKAVKNVEDEIQTFEEFSKQQKAGRESSNAPYTMSTADGSHSSPSIKPSKPSRLSESGSIINELRIPESLTITRVDKSSTESQETGKLSENDALLEALKNYPSLTVTPLVKSHKKSESLINVNNEVNNQPGTSESSKNNVQNPISLPKIRKIEVVKKPVSPIKLSTNQPVQVLSTQPKEIPTVNYPPNQTFEPQPGPSRVSKKSTSPLKKISTANNAPTYPLNTQPGSSKLSTHVPTTNGQLRDLPGPSNAAYKSLSTSLLNKIHPSNKPLIDVYNKQSGPLESPKNKRIKNKNQTGTSFKNQTNQPSISKTSSKVTSTDSKSSKPNLSAFEVIKLLREATTACGRKYTINRAPKDIPVDDWMEHVYKMFWGFVAGEFYKGADYIIIKYRSPIKLRATSYYLKRHNDQNTLEVVTCMKDFLRYVPTDDDSRKCFFEIEVKFSQSYTCSASEHKRLISLP</sequence>
<name>A0A6V7JG31_9HYME</name>
<feature type="compositionally biased region" description="Polar residues" evidence="1">
    <location>
        <begin position="385"/>
        <end position="423"/>
    </location>
</feature>
<gene>
    <name evidence="2" type="ORF">BBRV_LOCUS50436</name>
</gene>
<feature type="compositionally biased region" description="Polar residues" evidence="1">
    <location>
        <begin position="208"/>
        <end position="221"/>
    </location>
</feature>
<reference evidence="2" key="1">
    <citation type="submission" date="2020-07" db="EMBL/GenBank/DDBJ databases">
        <authorList>
            <person name="Ferguson B K."/>
        </authorList>
    </citation>
    <scope>NUCLEOTIDE SEQUENCE</scope>
    <source>
        <strain evidence="2">L06</strain>
    </source>
</reference>
<dbReference type="EMBL" id="CADCXW020000016">
    <property type="protein sequence ID" value="CAD1550442.1"/>
    <property type="molecule type" value="Genomic_DNA"/>
</dbReference>
<feature type="region of interest" description="Disordered" evidence="1">
    <location>
        <begin position="352"/>
        <end position="435"/>
    </location>
</feature>
<protein>
    <submittedName>
        <fullName evidence="2">Uncharacterized protein</fullName>
    </submittedName>
</protein>
<feature type="region of interest" description="Disordered" evidence="1">
    <location>
        <begin position="199"/>
        <end position="242"/>
    </location>
</feature>
<feature type="compositionally biased region" description="Low complexity" evidence="1">
    <location>
        <begin position="222"/>
        <end position="234"/>
    </location>
</feature>
<accession>A0A6V7JG31</accession>
<evidence type="ECO:0000256" key="1">
    <source>
        <dbReference type="SAM" id="MobiDB-lite"/>
    </source>
</evidence>
<evidence type="ECO:0000313" key="2">
    <source>
        <dbReference type="EMBL" id="CAD1550442.1"/>
    </source>
</evidence>
<organism evidence="2">
    <name type="scientific">Bracon brevicornis</name>
    <dbReference type="NCBI Taxonomy" id="1563983"/>
    <lineage>
        <taxon>Eukaryota</taxon>
        <taxon>Metazoa</taxon>
        <taxon>Ecdysozoa</taxon>
        <taxon>Arthropoda</taxon>
        <taxon>Hexapoda</taxon>
        <taxon>Insecta</taxon>
        <taxon>Pterygota</taxon>
        <taxon>Neoptera</taxon>
        <taxon>Endopterygota</taxon>
        <taxon>Hymenoptera</taxon>
        <taxon>Apocrita</taxon>
        <taxon>Ichneumonoidea</taxon>
        <taxon>Braconidae</taxon>
        <taxon>Braconinae</taxon>
        <taxon>Bracon</taxon>
    </lineage>
</organism>
<dbReference type="AlphaFoldDB" id="A0A6V7JG31"/>
<feature type="region of interest" description="Disordered" evidence="1">
    <location>
        <begin position="452"/>
        <end position="507"/>
    </location>
</feature>
<feature type="region of interest" description="Disordered" evidence="1">
    <location>
        <begin position="302"/>
        <end position="324"/>
    </location>
</feature>
<proteinExistence type="predicted"/>
<feature type="compositionally biased region" description="Polar residues" evidence="1">
    <location>
        <begin position="475"/>
        <end position="489"/>
    </location>
</feature>
<feature type="region of interest" description="Disordered" evidence="1">
    <location>
        <begin position="1"/>
        <end position="20"/>
    </location>
</feature>
<feature type="compositionally biased region" description="Low complexity" evidence="1">
    <location>
        <begin position="490"/>
        <end position="507"/>
    </location>
</feature>
<feature type="compositionally biased region" description="Basic and acidic residues" evidence="1">
    <location>
        <begin position="10"/>
        <end position="19"/>
    </location>
</feature>